<reference evidence="2" key="2">
    <citation type="journal article" date="2011" name="Stand. Genomic Sci.">
        <title>Complete genome sequence of Weeksella virosa type strain (9751T).</title>
        <authorList>
            <person name="Lang E."/>
            <person name="Teshima H."/>
            <person name="Lucas S."/>
            <person name="Lapidus A."/>
            <person name="Hammon N."/>
            <person name="Deshpande S."/>
            <person name="Nolan M."/>
            <person name="Cheng J."/>
            <person name="Pitluck S."/>
            <person name="Liolios K."/>
            <person name="Pagani I."/>
            <person name="Mikhailova N."/>
            <person name="Ivanova N."/>
            <person name="Mavromatis K."/>
            <person name="Pati A."/>
            <person name="Tapia R."/>
            <person name="Han C."/>
            <person name="Goodwin L."/>
            <person name="Chen A."/>
            <person name="Palaniappan K."/>
            <person name="Land M."/>
            <person name="Hauser L."/>
            <person name="Chang Y."/>
            <person name="Jeffries C."/>
            <person name="Brambilla E."/>
            <person name="Kopitz M."/>
            <person name="Rohde M."/>
            <person name="Goker M."/>
            <person name="Tindall B."/>
            <person name="Detter J."/>
            <person name="Woyke T."/>
            <person name="Bristow J."/>
            <person name="Eisen J."/>
            <person name="Markowitz V."/>
            <person name="Hugenholtz P."/>
            <person name="Klenk H."/>
            <person name="Kyrpides N."/>
        </authorList>
    </citation>
    <scope>NUCLEOTIDE SEQUENCE [LARGE SCALE GENOMIC DNA]</scope>
    <source>
        <strain evidence="2">ATCC 43766 / DSM 16922 / JCM 21250 / NBRC 16016 / NCTC 11634 / CL345/78</strain>
    </source>
</reference>
<dbReference type="STRING" id="865938.Weevi_0279"/>
<evidence type="ECO:0000313" key="2">
    <source>
        <dbReference type="Proteomes" id="UP000008641"/>
    </source>
</evidence>
<organism evidence="1 2">
    <name type="scientific">Weeksella virosa (strain ATCC 43766 / DSM 16922 / JCM 21250 / CCUG 30538 / CDC 9751 / IAM 14551 / NBRC 16016 / NCTC 11634 / CL345/78)</name>
    <dbReference type="NCBI Taxonomy" id="865938"/>
    <lineage>
        <taxon>Bacteria</taxon>
        <taxon>Pseudomonadati</taxon>
        <taxon>Bacteroidota</taxon>
        <taxon>Flavobacteriia</taxon>
        <taxon>Flavobacteriales</taxon>
        <taxon>Weeksellaceae</taxon>
        <taxon>Weeksella</taxon>
    </lineage>
</organism>
<reference evidence="1 2" key="1">
    <citation type="journal article" date="2011" name="Stand. Genomic Sci.">
        <title>Complete genome sequence of Weeksella virosa type strain (9751).</title>
        <authorList>
            <person name="Lang E."/>
            <person name="Teshima H."/>
            <person name="Lucas S."/>
            <person name="Lapidus A."/>
            <person name="Hammon N."/>
            <person name="Deshpande S."/>
            <person name="Nolan M."/>
            <person name="Cheng J.F."/>
            <person name="Pitluck S."/>
            <person name="Liolios K."/>
            <person name="Pagani I."/>
            <person name="Mikhailova N."/>
            <person name="Ivanova N."/>
            <person name="Mavromatis K."/>
            <person name="Pati A."/>
            <person name="Tapia R."/>
            <person name="Han C."/>
            <person name="Goodwin L."/>
            <person name="Chen A."/>
            <person name="Palaniappan K."/>
            <person name="Land M."/>
            <person name="Hauser L."/>
            <person name="Chang Y.J."/>
            <person name="Jeffries C.D."/>
            <person name="Brambilla E.M."/>
            <person name="Kopitz M."/>
            <person name="Rohde M."/>
            <person name="Goker M."/>
            <person name="Tindall B.J."/>
            <person name="Detter J.C."/>
            <person name="Woyke T."/>
            <person name="Bristow J."/>
            <person name="Eisen J.A."/>
            <person name="Markowitz V."/>
            <person name="Hugenholtz P."/>
            <person name="Klenk H.P."/>
            <person name="Kyrpides N.C."/>
        </authorList>
    </citation>
    <scope>NUCLEOTIDE SEQUENCE [LARGE SCALE GENOMIC DNA]</scope>
    <source>
        <strain evidence="2">ATCC 43766 / DSM 16922 / JCM 21250 / NBRC 16016 / NCTC 11634 / CL345/78</strain>
    </source>
</reference>
<dbReference type="KEGG" id="wvi:Weevi_0279"/>
<sequence length="111" mass="12785">MININSNIQEVILNRGSYSNDFILELNYLETSLIVDFVADVEVVVSENYDSYFCQSEYLKSIEVHYIDIDREATLYSEEGSCKLILPPATIKEMKSKIENILTNSELIYES</sequence>
<protein>
    <submittedName>
        <fullName evidence="1">Uncharacterized protein</fullName>
    </submittedName>
</protein>
<accession>F0NY10</accession>
<proteinExistence type="predicted"/>
<evidence type="ECO:0000313" key="1">
    <source>
        <dbReference type="EMBL" id="ADX67001.1"/>
    </source>
</evidence>
<dbReference type="EMBL" id="CP002455">
    <property type="protein sequence ID" value="ADX67001.1"/>
    <property type="molecule type" value="Genomic_DNA"/>
</dbReference>
<keyword evidence="2" id="KW-1185">Reference proteome</keyword>
<gene>
    <name evidence="1" type="ordered locus">Weevi_0279</name>
</gene>
<dbReference type="Proteomes" id="UP000008641">
    <property type="component" value="Chromosome"/>
</dbReference>
<dbReference type="RefSeq" id="WP_013597393.1">
    <property type="nucleotide sequence ID" value="NC_015144.1"/>
</dbReference>
<name>F0NY10_WEEVC</name>
<dbReference type="HOGENOM" id="CLU_2157356_0_0_10"/>
<dbReference type="AlphaFoldDB" id="F0NY10"/>